<keyword evidence="1" id="KW-0732">Signal</keyword>
<dbReference type="AlphaFoldDB" id="A0A0J6IQ32"/>
<evidence type="ECO:0000313" key="5">
    <source>
        <dbReference type="Proteomes" id="UP000809529"/>
    </source>
</evidence>
<reference evidence="3 5" key="2">
    <citation type="submission" date="2020-01" db="EMBL/GenBank/DDBJ databases">
        <title>Comparative genomics of meat spoilage bacteria.</title>
        <authorList>
            <person name="Hilgarth M."/>
            <person name="Vogel R.F."/>
        </authorList>
    </citation>
    <scope>NUCLEOTIDE SEQUENCE [LARGE SCALE GENOMIC DNA]</scope>
    <source>
        <strain evidence="3 5">TMW2.2077</strain>
    </source>
</reference>
<dbReference type="Proteomes" id="UP000036325">
    <property type="component" value="Unassembled WGS sequence"/>
</dbReference>
<sequence>MKRIALAVICSALATSVWAAPKPCEELKAEIEAKIQANNVPSYTLEIVSNEEVHDQNMVVGTCENGTKKIIYQKNDN</sequence>
<feature type="chain" id="PRO_5005274710" evidence="1">
    <location>
        <begin position="20"/>
        <end position="77"/>
    </location>
</feature>
<comment type="caution">
    <text evidence="2">The sequence shown here is derived from an EMBL/GenBank/DDBJ whole genome shotgun (WGS) entry which is preliminary data.</text>
</comment>
<dbReference type="RefSeq" id="WP_048363943.1">
    <property type="nucleotide sequence ID" value="NZ_JAAEBW010000001.1"/>
</dbReference>
<dbReference type="Proteomes" id="UP000809529">
    <property type="component" value="Unassembled WGS sequence"/>
</dbReference>
<name>A0A0J6IQ32_9PSED</name>
<protein>
    <submittedName>
        <fullName evidence="3">DUF1161 domain-containing protein</fullName>
    </submittedName>
</protein>
<gene>
    <name evidence="3" type="ORF">GYN02_01710</name>
    <name evidence="2" type="ORF">TU86_08970</name>
</gene>
<accession>A0A0J6IQ32</accession>
<evidence type="ECO:0000313" key="4">
    <source>
        <dbReference type="Proteomes" id="UP000036325"/>
    </source>
</evidence>
<dbReference type="STRING" id="1608994.TU86_08970"/>
<feature type="signal peptide" evidence="1">
    <location>
        <begin position="1"/>
        <end position="19"/>
    </location>
</feature>
<dbReference type="Pfam" id="PF06649">
    <property type="entry name" value="DUF1161"/>
    <property type="match status" value="1"/>
</dbReference>
<evidence type="ECO:0000313" key="2">
    <source>
        <dbReference type="EMBL" id="KMN14132.1"/>
    </source>
</evidence>
<evidence type="ECO:0000313" key="3">
    <source>
        <dbReference type="EMBL" id="MBM1193894.1"/>
    </source>
</evidence>
<proteinExistence type="predicted"/>
<keyword evidence="5" id="KW-1185">Reference proteome</keyword>
<reference evidence="2 4" key="1">
    <citation type="submission" date="2015-02" db="EMBL/GenBank/DDBJ databases">
        <title>Pseudomonas helleri sp. nov. and Pseudomonas weihenstephanensis sp. nov., isolated from raw cows milk.</title>
        <authorList>
            <person name="von Neubeck M."/>
            <person name="Huptas C."/>
            <person name="Wenning M."/>
            <person name="Scherer S."/>
        </authorList>
    </citation>
    <scope>NUCLEOTIDE SEQUENCE [LARGE SCALE GENOMIC DNA]</scope>
    <source>
        <strain evidence="2 4">DSM 29166</strain>
    </source>
</reference>
<dbReference type="PATRIC" id="fig|1608994.3.peg.2411"/>
<dbReference type="EMBL" id="JYLF01000003">
    <property type="protein sequence ID" value="KMN14132.1"/>
    <property type="molecule type" value="Genomic_DNA"/>
</dbReference>
<evidence type="ECO:0000256" key="1">
    <source>
        <dbReference type="SAM" id="SignalP"/>
    </source>
</evidence>
<organism evidence="2 4">
    <name type="scientific">Pseudomonas weihenstephanensis</name>
    <dbReference type="NCBI Taxonomy" id="1608994"/>
    <lineage>
        <taxon>Bacteria</taxon>
        <taxon>Pseudomonadati</taxon>
        <taxon>Pseudomonadota</taxon>
        <taxon>Gammaproteobacteria</taxon>
        <taxon>Pseudomonadales</taxon>
        <taxon>Pseudomonadaceae</taxon>
        <taxon>Pseudomonas</taxon>
    </lineage>
</organism>
<dbReference type="OrthoDB" id="9152878at2"/>
<dbReference type="InterPro" id="IPR010595">
    <property type="entry name" value="DUF1161"/>
</dbReference>
<dbReference type="EMBL" id="JAAEBW010000001">
    <property type="protein sequence ID" value="MBM1193894.1"/>
    <property type="molecule type" value="Genomic_DNA"/>
</dbReference>